<organism evidence="2 3">
    <name type="scientific">Candidatus Shapirobacteria bacterium CG09_land_8_20_14_0_10_39_12</name>
    <dbReference type="NCBI Taxonomy" id="1974885"/>
    <lineage>
        <taxon>Bacteria</taxon>
        <taxon>Candidatus Shapironibacteriota</taxon>
    </lineage>
</organism>
<evidence type="ECO:0000259" key="1">
    <source>
        <dbReference type="Pfam" id="PF10412"/>
    </source>
</evidence>
<protein>
    <recommendedName>
        <fullName evidence="1">Type IV secretion system coupling protein TraD DNA-binding domain-containing protein</fullName>
    </recommendedName>
</protein>
<evidence type="ECO:0000313" key="2">
    <source>
        <dbReference type="EMBL" id="PIS14266.1"/>
    </source>
</evidence>
<gene>
    <name evidence="2" type="ORF">COT64_03540</name>
</gene>
<dbReference type="InterPro" id="IPR051162">
    <property type="entry name" value="T4SS_component"/>
</dbReference>
<dbReference type="PANTHER" id="PTHR30121:SF11">
    <property type="entry name" value="AAA+ ATPASE DOMAIN-CONTAINING PROTEIN"/>
    <property type="match status" value="1"/>
</dbReference>
<proteinExistence type="predicted"/>
<name>A0A2H0WNN6_9BACT</name>
<dbReference type="CDD" id="cd01127">
    <property type="entry name" value="TrwB_TraG_TraD_VirD4"/>
    <property type="match status" value="2"/>
</dbReference>
<dbReference type="Proteomes" id="UP000230775">
    <property type="component" value="Unassembled WGS sequence"/>
</dbReference>
<comment type="caution">
    <text evidence="2">The sequence shown here is derived from an EMBL/GenBank/DDBJ whole genome shotgun (WGS) entry which is preliminary data.</text>
</comment>
<dbReference type="Gene3D" id="3.40.50.300">
    <property type="entry name" value="P-loop containing nucleotide triphosphate hydrolases"/>
    <property type="match status" value="2"/>
</dbReference>
<feature type="domain" description="Type IV secretion system coupling protein TraD DNA-binding" evidence="1">
    <location>
        <begin position="321"/>
        <end position="654"/>
    </location>
</feature>
<dbReference type="InterPro" id="IPR019476">
    <property type="entry name" value="T4SS_TraD_DNA-bd"/>
</dbReference>
<accession>A0A2H0WNN6</accession>
<dbReference type="SUPFAM" id="SSF52540">
    <property type="entry name" value="P-loop containing nucleoside triphosphate hydrolases"/>
    <property type="match status" value="1"/>
</dbReference>
<evidence type="ECO:0000313" key="3">
    <source>
        <dbReference type="Proteomes" id="UP000230775"/>
    </source>
</evidence>
<dbReference type="InterPro" id="IPR027417">
    <property type="entry name" value="P-loop_NTPase"/>
</dbReference>
<dbReference type="EMBL" id="PEZI01000074">
    <property type="protein sequence ID" value="PIS14266.1"/>
    <property type="molecule type" value="Genomic_DNA"/>
</dbReference>
<dbReference type="Pfam" id="PF10412">
    <property type="entry name" value="TrwB_AAD_bind"/>
    <property type="match status" value="1"/>
</dbReference>
<dbReference type="PANTHER" id="PTHR30121">
    <property type="entry name" value="UNCHARACTERIZED PROTEIN YJGR-RELATED"/>
    <property type="match status" value="1"/>
</dbReference>
<dbReference type="AlphaFoldDB" id="A0A2H0WNN6"/>
<reference evidence="3" key="1">
    <citation type="submission" date="2017-09" db="EMBL/GenBank/DDBJ databases">
        <title>Depth-based differentiation of microbial function through sediment-hosted aquifers and enrichment of novel symbionts in the deep terrestrial subsurface.</title>
        <authorList>
            <person name="Probst A.J."/>
            <person name="Ladd B."/>
            <person name="Jarett J.K."/>
            <person name="Geller-Mcgrath D.E."/>
            <person name="Sieber C.M.K."/>
            <person name="Emerson J.B."/>
            <person name="Anantharaman K."/>
            <person name="Thomas B.C."/>
            <person name="Malmstrom R."/>
            <person name="Stieglmeier M."/>
            <person name="Klingl A."/>
            <person name="Woyke T."/>
            <person name="Ryan C.M."/>
            <person name="Banfield J.F."/>
        </authorList>
    </citation>
    <scope>NUCLEOTIDE SEQUENCE [LARGE SCALE GENOMIC DNA]</scope>
</reference>
<sequence length="712" mass="79711">MLNPNLPFSLIEIRIPKTNEKTPEAATQFFASFLSLPKKAFFSFKKPVSLSLEIASVDQVIHFLICCPKDLTSFVESQLSAQYPESLLSFLPKDYLAGNLLEANSFTGQLVLAKPFYLPIKTYTDMKETDLMASFLGSISKAGASDFMAIQILIAQAGNWQAYGQGLIDKGIPQPEGKSAPHPQAKHITKKITTAGFWTAIRLVANSKEALKSLSNSFSAYQSEVNSLRFKEPASFQKKKFNSSILTRTFDMAPRNQVLNLEELASLWHPPSLALAGIKNIAWGKVSQSEPPLNLPIAADVDEADKKEINFIARTEYKNKITTFGIKKPDRRHHIYIIGKTGTGKSTLIANMAINDLRNKEGLAVIDPHGDLTEILLDYIPSFRINDVCYLDPSDTQHPFHLNPLEVKNPAYKELVASSIVAIFYKLYAYTWGPRLEHILRNTLLTLLETPQPTLVQIPDLLTNKNFRVKIVDKLTDPTLKGFWLNEFDKMSDSLRAEAVSPILNKVGQFVSSPTIRQIIGTYHSTIDLEKIMNQGKVLLVNLSQGKIGEDNSALLGAMIITQLQLAAMNRIRVPEEERKDFYLYVDEFQNFATSAFIKILSEARKYRLDLCLTNQYIGQLGEELQKAIFGNAGTLISFVIGANDAAIMSKEFGNIYKPEDLVALSMYQIAIKLGIDKLTSTPFLATTLPLPRCRTQNREKVLRLSLEKHNR</sequence>